<evidence type="ECO:0000313" key="1">
    <source>
        <dbReference type="EMBL" id="KAJ4150034.1"/>
    </source>
</evidence>
<name>A0A9W8UK49_AKAMU</name>
<dbReference type="Proteomes" id="UP001144673">
    <property type="component" value="Chromosome 4"/>
</dbReference>
<comment type="caution">
    <text evidence="1">The sequence shown here is derived from an EMBL/GenBank/DDBJ whole genome shotgun (WGS) entry which is preliminary data.</text>
</comment>
<organism evidence="1 2">
    <name type="scientific">Akanthomyces muscarius</name>
    <name type="common">Entomopathogenic fungus</name>
    <name type="synonym">Lecanicillium muscarium</name>
    <dbReference type="NCBI Taxonomy" id="2231603"/>
    <lineage>
        <taxon>Eukaryota</taxon>
        <taxon>Fungi</taxon>
        <taxon>Dikarya</taxon>
        <taxon>Ascomycota</taxon>
        <taxon>Pezizomycotina</taxon>
        <taxon>Sordariomycetes</taxon>
        <taxon>Hypocreomycetidae</taxon>
        <taxon>Hypocreales</taxon>
        <taxon>Cordycipitaceae</taxon>
        <taxon>Akanthomyces</taxon>
    </lineage>
</organism>
<proteinExistence type="predicted"/>
<accession>A0A9W8UK49</accession>
<keyword evidence="2" id="KW-1185">Reference proteome</keyword>
<protein>
    <submittedName>
        <fullName evidence="1">Uncharacterized protein</fullName>
    </submittedName>
</protein>
<evidence type="ECO:0000313" key="2">
    <source>
        <dbReference type="Proteomes" id="UP001144673"/>
    </source>
</evidence>
<dbReference type="AlphaFoldDB" id="A0A9W8UK49"/>
<dbReference type="GeneID" id="80897960"/>
<dbReference type="KEGG" id="amus:LMH87_010801"/>
<sequence>MRSPKGCHAARLADSVERDAVYSLCHELAPTVIVYSMLYQARHGNVCVLSDELESLGLVGDALVIPDVEFVSSESLNDTCSDSPRARLSRWDLPY</sequence>
<gene>
    <name evidence="1" type="ORF">LMH87_010801</name>
</gene>
<reference evidence="1" key="1">
    <citation type="journal article" date="2023" name="Access Microbiol">
        <title>De-novo genome assembly for Akanthomyces muscarius, a biocontrol agent of insect agricultural pests.</title>
        <authorList>
            <person name="Erdos Z."/>
            <person name="Studholme D.J."/>
            <person name="Raymond B."/>
            <person name="Sharma M."/>
        </authorList>
    </citation>
    <scope>NUCLEOTIDE SEQUENCE</scope>
    <source>
        <strain evidence="1">Ve6</strain>
    </source>
</reference>
<dbReference type="RefSeq" id="XP_056051748.1">
    <property type="nucleotide sequence ID" value="XM_056199836.1"/>
</dbReference>
<dbReference type="EMBL" id="JAJHUN010000009">
    <property type="protein sequence ID" value="KAJ4150034.1"/>
    <property type="molecule type" value="Genomic_DNA"/>
</dbReference>